<proteinExistence type="predicted"/>
<dbReference type="InterPro" id="IPR024370">
    <property type="entry name" value="PBP_domain"/>
</dbReference>
<dbReference type="AlphaFoldDB" id="A0A7V3E7T3"/>
<name>A0A7V3E7T3_9BACT</name>
<dbReference type="PANTHER" id="PTHR30570:SF1">
    <property type="entry name" value="PHOSPHATE-BINDING PROTEIN PSTS"/>
    <property type="match status" value="1"/>
</dbReference>
<dbReference type="Pfam" id="PF12849">
    <property type="entry name" value="PBP_like_2"/>
    <property type="match status" value="1"/>
</dbReference>
<gene>
    <name evidence="3" type="ORF">ENS31_09190</name>
</gene>
<dbReference type="EMBL" id="DSUJ01000008">
    <property type="protein sequence ID" value="HFI91683.1"/>
    <property type="molecule type" value="Genomic_DNA"/>
</dbReference>
<comment type="caution">
    <text evidence="3">The sequence shown here is derived from an EMBL/GenBank/DDBJ whole genome shotgun (WGS) entry which is preliminary data.</text>
</comment>
<evidence type="ECO:0000313" key="3">
    <source>
        <dbReference type="EMBL" id="HFI91683.1"/>
    </source>
</evidence>
<dbReference type="InterPro" id="IPR050811">
    <property type="entry name" value="Phosphate_ABC_transporter"/>
</dbReference>
<reference evidence="3" key="1">
    <citation type="journal article" date="2020" name="mSystems">
        <title>Genome- and Community-Level Interaction Insights into Carbon Utilization and Element Cycling Functions of Hydrothermarchaeota in Hydrothermal Sediment.</title>
        <authorList>
            <person name="Zhou Z."/>
            <person name="Liu Y."/>
            <person name="Xu W."/>
            <person name="Pan J."/>
            <person name="Luo Z.H."/>
            <person name="Li M."/>
        </authorList>
    </citation>
    <scope>NUCLEOTIDE SEQUENCE [LARGE SCALE GENOMIC DNA]</scope>
    <source>
        <strain evidence="3">SpSt-479</strain>
    </source>
</reference>
<organism evidence="3">
    <name type="scientific">Ignavibacterium album</name>
    <dbReference type="NCBI Taxonomy" id="591197"/>
    <lineage>
        <taxon>Bacteria</taxon>
        <taxon>Pseudomonadati</taxon>
        <taxon>Ignavibacteriota</taxon>
        <taxon>Ignavibacteria</taxon>
        <taxon>Ignavibacteriales</taxon>
        <taxon>Ignavibacteriaceae</taxon>
        <taxon>Ignavibacterium</taxon>
    </lineage>
</organism>
<accession>A0A7V3E7T3</accession>
<dbReference type="PANTHER" id="PTHR30570">
    <property type="entry name" value="PERIPLASMIC PHOSPHATE BINDING COMPONENT OF PHOSPHATE ABC TRANSPORTER"/>
    <property type="match status" value="1"/>
</dbReference>
<evidence type="ECO:0000256" key="1">
    <source>
        <dbReference type="ARBA" id="ARBA00022729"/>
    </source>
</evidence>
<protein>
    <submittedName>
        <fullName evidence="3">Phosphate ABC transporter substrate-binding protein, PhoT family</fullName>
    </submittedName>
</protein>
<keyword evidence="1" id="KW-0732">Signal</keyword>
<evidence type="ECO:0000259" key="2">
    <source>
        <dbReference type="Pfam" id="PF12849"/>
    </source>
</evidence>
<feature type="domain" description="PBP" evidence="2">
    <location>
        <begin position="30"/>
        <end position="279"/>
    </location>
</feature>
<dbReference type="Gene3D" id="3.40.190.10">
    <property type="entry name" value="Periplasmic binding protein-like II"/>
    <property type="match status" value="2"/>
</dbReference>
<dbReference type="SUPFAM" id="SSF53850">
    <property type="entry name" value="Periplasmic binding protein-like II"/>
    <property type="match status" value="1"/>
</dbReference>
<sequence length="309" mass="34653">MMKKIIIKLFILIIQLTLFLQYGCNRGDTPSDTPTTGTLTISVDQTFKPLIDSEISTFGSIYNYAKVKVQYKSETEVFNDLLNDSIKVIIASRDLNPDEIKQFQKWEIVPRVTKIAIDAIALIGSKDLKDTVFTVEEIKSLLEGEDILPSLRKTKIVFDENNSSTINYIIKKTGVNKFSSNCYALNSNKAVLDYISEGSNCIGIIGVNWISDKDDSTVQNYLKKIKVLDISSDKNSEALKPYQAYIALKTYPLTREVYIISKEAYNGLGTGFSAFVASERGQRIVLKFGLVPATMPIRLVEIINEDINN</sequence>